<proteinExistence type="inferred from homology"/>
<comment type="catalytic activity">
    <reaction evidence="4 6">
        <text>glucuronate acceptor + UDP-alpha-D-glucuronate = acceptor beta-D-glucuronoside + UDP + H(+)</text>
        <dbReference type="Rhea" id="RHEA:21032"/>
        <dbReference type="ChEBI" id="CHEBI:15378"/>
        <dbReference type="ChEBI" id="CHEBI:58052"/>
        <dbReference type="ChEBI" id="CHEBI:58223"/>
        <dbReference type="ChEBI" id="CHEBI:132367"/>
        <dbReference type="ChEBI" id="CHEBI:132368"/>
        <dbReference type="EC" id="2.4.1.17"/>
    </reaction>
</comment>
<dbReference type="EC" id="2.4.1.17" evidence="6"/>
<feature type="transmembrane region" description="Helical" evidence="6">
    <location>
        <begin position="414"/>
        <end position="435"/>
    </location>
</feature>
<keyword evidence="6" id="KW-1133">Transmembrane helix</keyword>
<dbReference type="PANTHER" id="PTHR48043:SF145">
    <property type="entry name" value="FI06409P-RELATED"/>
    <property type="match status" value="1"/>
</dbReference>
<dbReference type="SUPFAM" id="SSF53756">
    <property type="entry name" value="UDP-Glycosyltransferase/glycogen phosphorylase"/>
    <property type="match status" value="1"/>
</dbReference>
<sequence>MVTSYCYNIIDPNDKPIDKYFQELSDINFDLIIIDELFNPCGYLLINLLRKKFSDKPPPVVVYSSTCKQTRMSMSLNNIPIPYSHVSHMGSMSILTDKLTFWQRVQTLLSYLIGYLGDWIYYYVMQRNLVHRFYPDLTDVSLRSSMAQPVFQFYCIPKFFDLPQPLAPNHFYMGGLQLNFTFDSAENSPDVMEPDLQAKISKNEKGFILVALGHWTDFEYCTAEIRNEFGGALNHAAGLGYLIIWKYAGPKVENAHENVHFANWLPQRQLLAHPKCKLLITHGGCNSVTEAIFNGVPVVVTPLFADQGDAAARIVTKNLGVVVQKSRLGSMDVIKNAILEVLTNETFAINSKKFRKLFVNVENQPSKLTVSQQTIFWTDFLAKYGRSLEKKNFLTIRRFGHHDQNYWFFSFLKYWNIDSILCLIFLPLLILKVFLSFLGF</sequence>
<dbReference type="Proteomes" id="UP000887565">
    <property type="component" value="Unplaced"/>
</dbReference>
<dbReference type="Gene3D" id="3.40.50.2000">
    <property type="entry name" value="Glycogen Phosphorylase B"/>
    <property type="match status" value="1"/>
</dbReference>
<dbReference type="InterPro" id="IPR002213">
    <property type="entry name" value="UDP_glucos_trans"/>
</dbReference>
<evidence type="ECO:0000256" key="6">
    <source>
        <dbReference type="RuleBase" id="RU362059"/>
    </source>
</evidence>
<evidence type="ECO:0000256" key="1">
    <source>
        <dbReference type="ARBA" id="ARBA00009995"/>
    </source>
</evidence>
<accession>A0A915I895</accession>
<evidence type="ECO:0000256" key="3">
    <source>
        <dbReference type="ARBA" id="ARBA00022679"/>
    </source>
</evidence>
<evidence type="ECO:0000313" key="8">
    <source>
        <dbReference type="WBParaSite" id="nRc.2.0.1.t09555-RA"/>
    </source>
</evidence>
<dbReference type="AlphaFoldDB" id="A0A915I895"/>
<dbReference type="CDD" id="cd03784">
    <property type="entry name" value="GT1_Gtf-like"/>
    <property type="match status" value="1"/>
</dbReference>
<comment type="similarity">
    <text evidence="1 5">Belongs to the UDP-glycosyltransferase family.</text>
</comment>
<dbReference type="FunFam" id="3.40.50.2000:FF:000021">
    <property type="entry name" value="UDP-glucuronosyltransferase"/>
    <property type="match status" value="1"/>
</dbReference>
<name>A0A915I895_ROMCU</name>
<dbReference type="Pfam" id="PF00201">
    <property type="entry name" value="UDPGT"/>
    <property type="match status" value="1"/>
</dbReference>
<keyword evidence="6" id="KW-0812">Transmembrane</keyword>
<dbReference type="InterPro" id="IPR035595">
    <property type="entry name" value="UDP_glycos_trans_CS"/>
</dbReference>
<keyword evidence="6" id="KW-0472">Membrane</keyword>
<protein>
    <recommendedName>
        <fullName evidence="6">UDP-glucuronosyltransferase</fullName>
        <ecNumber evidence="6">2.4.1.17</ecNumber>
    </recommendedName>
</protein>
<evidence type="ECO:0000256" key="4">
    <source>
        <dbReference type="ARBA" id="ARBA00047475"/>
    </source>
</evidence>
<evidence type="ECO:0000256" key="5">
    <source>
        <dbReference type="RuleBase" id="RU003718"/>
    </source>
</evidence>
<keyword evidence="2 5" id="KW-0328">Glycosyltransferase</keyword>
<evidence type="ECO:0000256" key="2">
    <source>
        <dbReference type="ARBA" id="ARBA00022676"/>
    </source>
</evidence>
<keyword evidence="7" id="KW-1185">Reference proteome</keyword>
<dbReference type="PROSITE" id="PS00375">
    <property type="entry name" value="UDPGT"/>
    <property type="match status" value="1"/>
</dbReference>
<organism evidence="7 8">
    <name type="scientific">Romanomermis culicivorax</name>
    <name type="common">Nematode worm</name>
    <dbReference type="NCBI Taxonomy" id="13658"/>
    <lineage>
        <taxon>Eukaryota</taxon>
        <taxon>Metazoa</taxon>
        <taxon>Ecdysozoa</taxon>
        <taxon>Nematoda</taxon>
        <taxon>Enoplea</taxon>
        <taxon>Dorylaimia</taxon>
        <taxon>Mermithida</taxon>
        <taxon>Mermithoidea</taxon>
        <taxon>Mermithidae</taxon>
        <taxon>Romanomermis</taxon>
    </lineage>
</organism>
<comment type="subcellular location">
    <subcellularLocation>
        <location evidence="6">Membrane</location>
        <topology evidence="6">Single-pass membrane protein</topology>
    </subcellularLocation>
</comment>
<dbReference type="InterPro" id="IPR050271">
    <property type="entry name" value="UDP-glycosyltransferase"/>
</dbReference>
<evidence type="ECO:0000313" key="7">
    <source>
        <dbReference type="Proteomes" id="UP000887565"/>
    </source>
</evidence>
<dbReference type="WBParaSite" id="nRc.2.0.1.t09555-RA">
    <property type="protein sequence ID" value="nRc.2.0.1.t09555-RA"/>
    <property type="gene ID" value="nRc.2.0.1.g09555"/>
</dbReference>
<dbReference type="GO" id="GO:0016020">
    <property type="term" value="C:membrane"/>
    <property type="evidence" value="ECO:0007669"/>
    <property type="project" value="UniProtKB-SubCell"/>
</dbReference>
<keyword evidence="3 5" id="KW-0808">Transferase</keyword>
<reference evidence="8" key="1">
    <citation type="submission" date="2022-11" db="UniProtKB">
        <authorList>
            <consortium name="WormBaseParasite"/>
        </authorList>
    </citation>
    <scope>IDENTIFICATION</scope>
</reference>
<dbReference type="PANTHER" id="PTHR48043">
    <property type="entry name" value="EG:EG0003.4 PROTEIN-RELATED"/>
    <property type="match status" value="1"/>
</dbReference>
<dbReference type="GO" id="GO:0015020">
    <property type="term" value="F:glucuronosyltransferase activity"/>
    <property type="evidence" value="ECO:0007669"/>
    <property type="project" value="UniProtKB-EC"/>
</dbReference>